<accession>A0A9X1SMU3</accession>
<comment type="function">
    <text evidence="1">Catalyzes the formation of 4-(hydroxymethyl)-2-furancarboxaldehyde phosphate (4-HFC-P) from two molecules of glyceraldehyde-3-P (GA-3-P).</text>
</comment>
<gene>
    <name evidence="8" type="ORF">LOC68_26980</name>
</gene>
<organism evidence="8 9">
    <name type="scientific">Blastopirellula sediminis</name>
    <dbReference type="NCBI Taxonomy" id="2894196"/>
    <lineage>
        <taxon>Bacteria</taxon>
        <taxon>Pseudomonadati</taxon>
        <taxon>Planctomycetota</taxon>
        <taxon>Planctomycetia</taxon>
        <taxon>Pirellulales</taxon>
        <taxon>Pirellulaceae</taxon>
        <taxon>Blastopirellula</taxon>
    </lineage>
</organism>
<dbReference type="EC" id="4.2.3.153" evidence="2"/>
<dbReference type="PIRSF" id="PIRSF015957">
    <property type="entry name" value="UCP015957"/>
    <property type="match status" value="1"/>
</dbReference>
<protein>
    <recommendedName>
        <fullName evidence="2">(5-formylfuran-3-yl)methyl phosphate synthase</fullName>
        <ecNumber evidence="2">4.2.3.153</ecNumber>
    </recommendedName>
    <alternativeName>
        <fullName evidence="5">4-(hydroxymethyl)-2-furancarboxaldehyde-phosphate synthase</fullName>
    </alternativeName>
</protein>
<evidence type="ECO:0000313" key="9">
    <source>
        <dbReference type="Proteomes" id="UP001139103"/>
    </source>
</evidence>
<keyword evidence="3" id="KW-0456">Lyase</keyword>
<sequence>MTQLLVSVRSAEEASAALAGGADLIDVKEPSLGSLGAADPQVWRDVIQMVRAQVPVSVALGEISDGERRFDADSFRGASMAKYGLANMADSAIWMSLAARAYEQVPRGCARVAVYYVDQSRAKCPPLHDVLRWSGQISATTILFDTLVKDGQTLFDFFTPSELTAAIATIHEAGMKVACGGSLTAEHFAAAISAGADILAVRGAACEGSRTSRVNRERVRDLKAKLNSFVGEGKVHYASNDKSRFA</sequence>
<feature type="active site" description="Proton acceptor" evidence="7">
    <location>
        <position position="82"/>
    </location>
</feature>
<dbReference type="EMBL" id="JAJKFT010000010">
    <property type="protein sequence ID" value="MCC9632054.1"/>
    <property type="molecule type" value="Genomic_DNA"/>
</dbReference>
<keyword evidence="4" id="KW-0704">Schiff base</keyword>
<dbReference type="GO" id="GO:0016829">
    <property type="term" value="F:lyase activity"/>
    <property type="evidence" value="ECO:0007669"/>
    <property type="project" value="UniProtKB-KW"/>
</dbReference>
<proteinExistence type="predicted"/>
<evidence type="ECO:0000256" key="2">
    <source>
        <dbReference type="ARBA" id="ARBA00012553"/>
    </source>
</evidence>
<evidence type="ECO:0000313" key="8">
    <source>
        <dbReference type="EMBL" id="MCC9632054.1"/>
    </source>
</evidence>
<dbReference type="AlphaFoldDB" id="A0A9X1SMU3"/>
<evidence type="ECO:0000256" key="3">
    <source>
        <dbReference type="ARBA" id="ARBA00023239"/>
    </source>
</evidence>
<evidence type="ECO:0000256" key="1">
    <source>
        <dbReference type="ARBA" id="ARBA00003810"/>
    </source>
</evidence>
<keyword evidence="9" id="KW-1185">Reference proteome</keyword>
<comment type="caution">
    <text evidence="8">The sequence shown here is derived from an EMBL/GenBank/DDBJ whole genome shotgun (WGS) entry which is preliminary data.</text>
</comment>
<evidence type="ECO:0000256" key="4">
    <source>
        <dbReference type="ARBA" id="ARBA00023270"/>
    </source>
</evidence>
<feature type="active site" description="Schiff-base intermediate with substrate" evidence="7">
    <location>
        <position position="28"/>
    </location>
</feature>
<dbReference type="RefSeq" id="WP_230224910.1">
    <property type="nucleotide sequence ID" value="NZ_JAJKFT010000010.1"/>
</dbReference>
<dbReference type="Pfam" id="PF04476">
    <property type="entry name" value="4HFCP_synth"/>
    <property type="match status" value="1"/>
</dbReference>
<dbReference type="InterPro" id="IPR007565">
    <property type="entry name" value="4HFCP_synth"/>
</dbReference>
<evidence type="ECO:0000256" key="7">
    <source>
        <dbReference type="PIRSR" id="PIRSR015957-1"/>
    </source>
</evidence>
<evidence type="ECO:0000256" key="6">
    <source>
        <dbReference type="ARBA" id="ARBA00047628"/>
    </source>
</evidence>
<dbReference type="Proteomes" id="UP001139103">
    <property type="component" value="Unassembled WGS sequence"/>
</dbReference>
<reference evidence="8" key="1">
    <citation type="submission" date="2021-11" db="EMBL/GenBank/DDBJ databases">
        <title>Genome sequence.</title>
        <authorList>
            <person name="Sun Q."/>
        </authorList>
    </citation>
    <scope>NUCLEOTIDE SEQUENCE</scope>
    <source>
        <strain evidence="8">JC732</strain>
    </source>
</reference>
<dbReference type="SUPFAM" id="SSF51395">
    <property type="entry name" value="FMN-linked oxidoreductases"/>
    <property type="match status" value="1"/>
</dbReference>
<name>A0A9X1SMU3_9BACT</name>
<comment type="catalytic activity">
    <reaction evidence="6">
        <text>2 D-glyceraldehyde 3-phosphate = 4-(hydroxymethyl)-2-furancarboxaldehyde phosphate + phosphate + 2 H2O</text>
        <dbReference type="Rhea" id="RHEA:43536"/>
        <dbReference type="ChEBI" id="CHEBI:15377"/>
        <dbReference type="ChEBI" id="CHEBI:43474"/>
        <dbReference type="ChEBI" id="CHEBI:59776"/>
        <dbReference type="ChEBI" id="CHEBI:83407"/>
        <dbReference type="EC" id="4.2.3.153"/>
    </reaction>
</comment>
<evidence type="ECO:0000256" key="5">
    <source>
        <dbReference type="ARBA" id="ARBA00032523"/>
    </source>
</evidence>